<evidence type="ECO:0000259" key="2">
    <source>
        <dbReference type="PROSITE" id="PS50055"/>
    </source>
</evidence>
<keyword evidence="7" id="KW-1185">Reference proteome</keyword>
<evidence type="ECO:0000313" key="5">
    <source>
        <dbReference type="EMBL" id="CAG9123960.1"/>
    </source>
</evidence>
<feature type="region of interest" description="Disordered" evidence="1">
    <location>
        <begin position="1"/>
        <end position="117"/>
    </location>
</feature>
<dbReference type="EMBL" id="CAJFCV020000005">
    <property type="protein sequence ID" value="CAG9123960.1"/>
    <property type="molecule type" value="Genomic_DNA"/>
</dbReference>
<dbReference type="PROSITE" id="PS50056">
    <property type="entry name" value="TYR_PHOSPHATASE_2"/>
    <property type="match status" value="1"/>
</dbReference>
<dbReference type="PROSITE" id="PS00383">
    <property type="entry name" value="TYR_PHOSPHATASE_1"/>
    <property type="match status" value="1"/>
</dbReference>
<proteinExistence type="predicted"/>
<evidence type="ECO:0000259" key="3">
    <source>
        <dbReference type="PROSITE" id="PS50056"/>
    </source>
</evidence>
<feature type="compositionally biased region" description="Basic residues" evidence="1">
    <location>
        <begin position="38"/>
        <end position="52"/>
    </location>
</feature>
<dbReference type="Proteomes" id="UP000659654">
    <property type="component" value="Unassembled WGS sequence"/>
</dbReference>
<dbReference type="Pfam" id="PF00102">
    <property type="entry name" value="Y_phosphatase"/>
    <property type="match status" value="1"/>
</dbReference>
<dbReference type="PANTHER" id="PTHR46163">
    <property type="entry name" value="TYROSINE-PROTEIN PHOSPHATASE-RELATED"/>
    <property type="match status" value="1"/>
</dbReference>
<evidence type="ECO:0000313" key="4">
    <source>
        <dbReference type="EMBL" id="CAD5232078.1"/>
    </source>
</evidence>
<dbReference type="SMR" id="A0A1I7RNF5"/>
<evidence type="ECO:0000313" key="7">
    <source>
        <dbReference type="Proteomes" id="UP000659654"/>
    </source>
</evidence>
<dbReference type="Gene3D" id="3.90.190.10">
    <property type="entry name" value="Protein tyrosine phosphatase superfamily"/>
    <property type="match status" value="1"/>
</dbReference>
<dbReference type="SMART" id="SM00404">
    <property type="entry name" value="PTPc_motif"/>
    <property type="match status" value="1"/>
</dbReference>
<organism evidence="6 8">
    <name type="scientific">Bursaphelenchus xylophilus</name>
    <name type="common">Pinewood nematode worm</name>
    <name type="synonym">Aphelenchoides xylophilus</name>
    <dbReference type="NCBI Taxonomy" id="6326"/>
    <lineage>
        <taxon>Eukaryota</taxon>
        <taxon>Metazoa</taxon>
        <taxon>Ecdysozoa</taxon>
        <taxon>Nematoda</taxon>
        <taxon>Chromadorea</taxon>
        <taxon>Rhabditida</taxon>
        <taxon>Tylenchina</taxon>
        <taxon>Tylenchomorpha</taxon>
        <taxon>Aphelenchoidea</taxon>
        <taxon>Aphelenchoididae</taxon>
        <taxon>Bursaphelenchus</taxon>
    </lineage>
</organism>
<dbReference type="WBParaSite" id="BXY_0224100.1">
    <property type="protein sequence ID" value="BXY_0224100.1"/>
    <property type="gene ID" value="BXY_0224100"/>
</dbReference>
<protein>
    <submittedName>
        <fullName evidence="4">(pine wood nematode) hypothetical protein</fullName>
    </submittedName>
</protein>
<dbReference type="InterPro" id="IPR016130">
    <property type="entry name" value="Tyr_Pase_AS"/>
</dbReference>
<dbReference type="SUPFAM" id="SSF52799">
    <property type="entry name" value="(Phosphotyrosine protein) phosphatases II"/>
    <property type="match status" value="1"/>
</dbReference>
<dbReference type="OrthoDB" id="10051650at2759"/>
<dbReference type="InterPro" id="IPR003595">
    <property type="entry name" value="Tyr_Pase_cat"/>
</dbReference>
<sequence>MDRGKLAGAIHNLRKKFKKNSNENDGSSTKSEDNKASKRERKKSVASRKKKPAAGGEKTVDVNEAEMSNRTKKVPRSNEPQSSRSRKKVKKAPLPGQVTVKNTAGAEPTQIPAGKDDLLTDKSGFVSSLLDKEISGLKKEFEELKAEDKTLPEATAFLDPTNADRNRFKNILCIESSRVRLSDGGYYHANSVDSRFIMAQSPLPNTVGHFWDLIHHEGVEAVVQLSNCDEGKKCARYYPPQVGQTSDVGGVKVSNLNTEPSEEPSLQINVLQAQCPKGEITVKNIFWSFPPTGLPEPSSAISVIWRLIKNCKKVVVHCSSGSGRSAIVLLTCQILEKLLKGEEVHMLKMAKELKQKRHKSIISEMHYLYVARTVLFFFTKSNAVDMSQNLLIFIDDYDAYVKKHNNEEKQKADKNAETEGTEE</sequence>
<dbReference type="EMBL" id="CAJFDI010000005">
    <property type="protein sequence ID" value="CAD5232078.1"/>
    <property type="molecule type" value="Genomic_DNA"/>
</dbReference>
<dbReference type="eggNOG" id="KOG0789">
    <property type="taxonomic scope" value="Eukaryota"/>
</dbReference>
<dbReference type="PRINTS" id="PR00700">
    <property type="entry name" value="PRTYPHPHTASE"/>
</dbReference>
<name>A0A1I7RNF5_BURXY</name>
<dbReference type="PROSITE" id="PS50055">
    <property type="entry name" value="TYR_PHOSPHATASE_PTP"/>
    <property type="match status" value="1"/>
</dbReference>
<dbReference type="SMART" id="SM00194">
    <property type="entry name" value="PTPc"/>
    <property type="match status" value="1"/>
</dbReference>
<evidence type="ECO:0000313" key="8">
    <source>
        <dbReference type="WBParaSite" id="BXY_0224100.1"/>
    </source>
</evidence>
<dbReference type="Proteomes" id="UP000095284">
    <property type="component" value="Unplaced"/>
</dbReference>
<accession>A0A1I7RNF5</accession>
<reference evidence="5" key="2">
    <citation type="submission" date="2020-08" db="EMBL/GenBank/DDBJ databases">
        <authorList>
            <person name="Kikuchi T."/>
        </authorList>
    </citation>
    <scope>NUCLEOTIDE SEQUENCE</scope>
    <source>
        <strain evidence="4">Ka4C1</strain>
    </source>
</reference>
<dbReference type="CDD" id="cd00047">
    <property type="entry name" value="PTPc"/>
    <property type="match status" value="1"/>
</dbReference>
<dbReference type="Proteomes" id="UP000582659">
    <property type="component" value="Unassembled WGS sequence"/>
</dbReference>
<dbReference type="InterPro" id="IPR000387">
    <property type="entry name" value="Tyr_Pase_dom"/>
</dbReference>
<evidence type="ECO:0000256" key="1">
    <source>
        <dbReference type="SAM" id="MobiDB-lite"/>
    </source>
</evidence>
<evidence type="ECO:0000313" key="6">
    <source>
        <dbReference type="Proteomes" id="UP000095284"/>
    </source>
</evidence>
<gene>
    <name evidence="4" type="ORF">BXYJ_LOCUS12169</name>
</gene>
<feature type="domain" description="Tyrosine-protein phosphatase" evidence="2">
    <location>
        <begin position="137"/>
        <end position="377"/>
    </location>
</feature>
<dbReference type="InterPro" id="IPR029021">
    <property type="entry name" value="Prot-tyrosine_phosphatase-like"/>
</dbReference>
<dbReference type="InterPro" id="IPR000242">
    <property type="entry name" value="PTP_cat"/>
</dbReference>
<feature type="domain" description="Tyrosine specific protein phosphatases" evidence="3">
    <location>
        <begin position="313"/>
        <end position="368"/>
    </location>
</feature>
<dbReference type="AlphaFoldDB" id="A0A1I7RNF5"/>
<reference evidence="8" key="1">
    <citation type="submission" date="2016-11" db="UniProtKB">
        <authorList>
            <consortium name="WormBaseParasite"/>
        </authorList>
    </citation>
    <scope>IDENTIFICATION</scope>
</reference>
<dbReference type="GO" id="GO:0004725">
    <property type="term" value="F:protein tyrosine phosphatase activity"/>
    <property type="evidence" value="ECO:0007669"/>
    <property type="project" value="InterPro"/>
</dbReference>
<dbReference type="InterPro" id="IPR052782">
    <property type="entry name" value="Oocyte-zygote_transition_reg"/>
</dbReference>